<sequence>MTSLDKRYDALVIGSGAAGSIAVKELTERGLEVLLLEAGRDISEADFTPPPETRPQAMSISLGGRMRSGLKGQYVQARRAMFKEQTSPFLVNDWQHPYSSDGEFLWIRGRQLGGRLHSYGRVLLRSSDHEFKAASHDGHGEDWPISYADLAPYYDRVEEFLGIYGTSEGLPNLPDGKYRGPSLLTEAEKKFKATVENRWSNRHVAPWRYAAPNLHRVPLGILAARKTGRLTTRTDAIVQKITVNSKTGLADGAIFIDRNTKAQSRVYADVVVTCASAIESVRLLLNSAGDAHPDGLANSSGLLGHYFMDQTPSLLFGDDPNHPGSESTDQAPPDPYYPPIGGVYIPRFENLDSTTRSDFARGWAVQGTIGRMPVPDGAGGVVGLMGFGEMLPYYDNRITVHSRRTDAWGIPIPRIHLSITDNERALMRAQVRGLREMAEASGYRVNFAASALGLDSKKIWPDADPLSRAIFRIGIKRSLAMGAAIHECGGARMGSDPAKSILNEFNQAWDVPNLFVTDASAYVSNGGVGPTLTIMALTARACEYIAREHANGSLHQRSEQAR</sequence>
<dbReference type="SUPFAM" id="SSF51905">
    <property type="entry name" value="FAD/NAD(P)-binding domain"/>
    <property type="match status" value="1"/>
</dbReference>
<dbReference type="GO" id="GO:0016614">
    <property type="term" value="F:oxidoreductase activity, acting on CH-OH group of donors"/>
    <property type="evidence" value="ECO:0007669"/>
    <property type="project" value="InterPro"/>
</dbReference>
<comment type="caution">
    <text evidence="8">The sequence shown here is derived from an EMBL/GenBank/DDBJ whole genome shotgun (WGS) entry which is preliminary data.</text>
</comment>
<accession>A0A940Y1C8</accession>
<gene>
    <name evidence="8" type="ORF">J8N05_46035</name>
</gene>
<evidence type="ECO:0000256" key="6">
    <source>
        <dbReference type="SAM" id="MobiDB-lite"/>
    </source>
</evidence>
<dbReference type="SUPFAM" id="SSF54373">
    <property type="entry name" value="FAD-linked reductases, C-terminal domain"/>
    <property type="match status" value="1"/>
</dbReference>
<proteinExistence type="inferred from homology"/>
<dbReference type="Pfam" id="PF05199">
    <property type="entry name" value="GMC_oxred_C"/>
    <property type="match status" value="1"/>
</dbReference>
<evidence type="ECO:0000256" key="2">
    <source>
        <dbReference type="ARBA" id="ARBA00010790"/>
    </source>
</evidence>
<evidence type="ECO:0000259" key="7">
    <source>
        <dbReference type="Pfam" id="PF05199"/>
    </source>
</evidence>
<dbReference type="EMBL" id="JAGPYQ010000002">
    <property type="protein sequence ID" value="MBQ0855529.1"/>
    <property type="molecule type" value="Genomic_DNA"/>
</dbReference>
<dbReference type="PANTHER" id="PTHR42784">
    <property type="entry name" value="PYRANOSE 2-OXIDASE"/>
    <property type="match status" value="1"/>
</dbReference>
<dbReference type="InterPro" id="IPR036188">
    <property type="entry name" value="FAD/NAD-bd_sf"/>
</dbReference>
<keyword evidence="3" id="KW-0285">Flavoprotein</keyword>
<organism evidence="8 9">
    <name type="scientific">Streptomyces liliiviolaceus</name>
    <dbReference type="NCBI Taxonomy" id="2823109"/>
    <lineage>
        <taxon>Bacteria</taxon>
        <taxon>Bacillati</taxon>
        <taxon>Actinomycetota</taxon>
        <taxon>Actinomycetes</taxon>
        <taxon>Kitasatosporales</taxon>
        <taxon>Streptomycetaceae</taxon>
        <taxon>Streptomyces</taxon>
    </lineage>
</organism>
<keyword evidence="4" id="KW-0274">FAD</keyword>
<name>A0A940Y1C8_9ACTN</name>
<keyword evidence="5" id="KW-0560">Oxidoreductase</keyword>
<reference evidence="8 9" key="1">
    <citation type="submission" date="2021-04" db="EMBL/GenBank/DDBJ databases">
        <authorList>
            <person name="Tang X."/>
            <person name="Zhou X."/>
            <person name="Chen X."/>
            <person name="Cernava T."/>
            <person name="Zhang C."/>
        </authorList>
    </citation>
    <scope>NUCLEOTIDE SEQUENCE [LARGE SCALE GENOMIC DNA]</scope>
    <source>
        <strain evidence="8 9">BH-SS-21</strain>
    </source>
</reference>
<dbReference type="Gene3D" id="3.50.50.60">
    <property type="entry name" value="FAD/NAD(P)-binding domain"/>
    <property type="match status" value="2"/>
</dbReference>
<dbReference type="InterPro" id="IPR051473">
    <property type="entry name" value="P2Ox-like"/>
</dbReference>
<dbReference type="PANTHER" id="PTHR42784:SF1">
    <property type="entry name" value="PYRANOSE 2-OXIDASE"/>
    <property type="match status" value="1"/>
</dbReference>
<evidence type="ECO:0000313" key="9">
    <source>
        <dbReference type="Proteomes" id="UP000677413"/>
    </source>
</evidence>
<evidence type="ECO:0000313" key="8">
    <source>
        <dbReference type="EMBL" id="MBQ0855529.1"/>
    </source>
</evidence>
<feature type="domain" description="Glucose-methanol-choline oxidoreductase C-terminal" evidence="7">
    <location>
        <begin position="392"/>
        <end position="537"/>
    </location>
</feature>
<dbReference type="Proteomes" id="UP000677413">
    <property type="component" value="Unassembled WGS sequence"/>
</dbReference>
<protein>
    <submittedName>
        <fullName evidence="8">GMC family oxidoreductase</fullName>
    </submittedName>
</protein>
<dbReference type="Pfam" id="PF13450">
    <property type="entry name" value="NAD_binding_8"/>
    <property type="match status" value="1"/>
</dbReference>
<comment type="similarity">
    <text evidence="2">Belongs to the GMC oxidoreductase family.</text>
</comment>
<evidence type="ECO:0000256" key="1">
    <source>
        <dbReference type="ARBA" id="ARBA00001974"/>
    </source>
</evidence>
<evidence type="ECO:0000256" key="3">
    <source>
        <dbReference type="ARBA" id="ARBA00022630"/>
    </source>
</evidence>
<evidence type="ECO:0000256" key="4">
    <source>
        <dbReference type="ARBA" id="ARBA00022827"/>
    </source>
</evidence>
<keyword evidence="9" id="KW-1185">Reference proteome</keyword>
<dbReference type="RefSeq" id="WP_210893945.1">
    <property type="nucleotide sequence ID" value="NZ_JAGPYQ010000002.1"/>
</dbReference>
<comment type="cofactor">
    <cofactor evidence="1">
        <name>FAD</name>
        <dbReference type="ChEBI" id="CHEBI:57692"/>
    </cofactor>
</comment>
<dbReference type="InterPro" id="IPR007867">
    <property type="entry name" value="GMC_OxRtase_C"/>
</dbReference>
<dbReference type="AlphaFoldDB" id="A0A940Y1C8"/>
<feature type="region of interest" description="Disordered" evidence="6">
    <location>
        <begin position="315"/>
        <end position="336"/>
    </location>
</feature>
<evidence type="ECO:0000256" key="5">
    <source>
        <dbReference type="ARBA" id="ARBA00023002"/>
    </source>
</evidence>